<dbReference type="SUPFAM" id="SSF52540">
    <property type="entry name" value="P-loop containing nucleoside triphosphate hydrolases"/>
    <property type="match status" value="1"/>
</dbReference>
<comment type="similarity">
    <text evidence="1 7">Belongs to the activator 1 small subunits family. RfcS subfamily.</text>
</comment>
<dbReference type="NCBIfam" id="NF001679">
    <property type="entry name" value="PRK00440.1"/>
    <property type="match status" value="1"/>
</dbReference>
<gene>
    <name evidence="7" type="primary">rfcS</name>
    <name evidence="9" type="ORF">AKJ57_04025</name>
</gene>
<dbReference type="GO" id="GO:0006281">
    <property type="term" value="P:DNA repair"/>
    <property type="evidence" value="ECO:0007669"/>
    <property type="project" value="TreeGrafter"/>
</dbReference>
<dbReference type="FunFam" id="3.40.50.300:FF:000952">
    <property type="entry name" value="Replication factor C subunit 2"/>
    <property type="match status" value="1"/>
</dbReference>
<dbReference type="Gene3D" id="1.10.8.60">
    <property type="match status" value="1"/>
</dbReference>
<dbReference type="InterPro" id="IPR003959">
    <property type="entry name" value="ATPase_AAA_core"/>
</dbReference>
<dbReference type="GO" id="GO:0003677">
    <property type="term" value="F:DNA binding"/>
    <property type="evidence" value="ECO:0007669"/>
    <property type="project" value="InterPro"/>
</dbReference>
<dbReference type="GO" id="GO:0016887">
    <property type="term" value="F:ATP hydrolysis activity"/>
    <property type="evidence" value="ECO:0007669"/>
    <property type="project" value="InterPro"/>
</dbReference>
<dbReference type="SMART" id="SM00382">
    <property type="entry name" value="AAA"/>
    <property type="match status" value="1"/>
</dbReference>
<name>A0A133U8V6_9EURY</name>
<comment type="caution">
    <text evidence="7">Lacks conserved residue(s) required for the propagation of feature annotation.</text>
</comment>
<accession>A0A133U8V6</accession>
<dbReference type="Pfam" id="PF21960">
    <property type="entry name" value="RCF1-5-like_lid"/>
    <property type="match status" value="1"/>
</dbReference>
<dbReference type="FunFam" id="1.20.272.10:FF:000029">
    <property type="entry name" value="Replication factor C small subunit"/>
    <property type="match status" value="1"/>
</dbReference>
<evidence type="ECO:0000256" key="2">
    <source>
        <dbReference type="ARBA" id="ARBA00014164"/>
    </source>
</evidence>
<dbReference type="InterPro" id="IPR023748">
    <property type="entry name" value="Rep_factor-C_ssu_arc"/>
</dbReference>
<dbReference type="InterPro" id="IPR027417">
    <property type="entry name" value="P-loop_NTPase"/>
</dbReference>
<keyword evidence="5 7" id="KW-0067">ATP-binding</keyword>
<dbReference type="InterPro" id="IPR013748">
    <property type="entry name" value="Rep_factorC_C"/>
</dbReference>
<dbReference type="PANTHER" id="PTHR11669:SF20">
    <property type="entry name" value="REPLICATION FACTOR C SUBUNIT 4"/>
    <property type="match status" value="1"/>
</dbReference>
<comment type="caution">
    <text evidence="9">The sequence shown here is derived from an EMBL/GenBank/DDBJ whole genome shotgun (WGS) entry which is preliminary data.</text>
</comment>
<evidence type="ECO:0000256" key="4">
    <source>
        <dbReference type="ARBA" id="ARBA00022741"/>
    </source>
</evidence>
<dbReference type="GO" id="GO:0006261">
    <property type="term" value="P:DNA-templated DNA replication"/>
    <property type="evidence" value="ECO:0007669"/>
    <property type="project" value="TreeGrafter"/>
</dbReference>
<keyword evidence="3 7" id="KW-0235">DNA replication</keyword>
<feature type="domain" description="AAA+ ATPase" evidence="8">
    <location>
        <begin position="38"/>
        <end position="169"/>
    </location>
</feature>
<dbReference type="Gene3D" id="1.20.272.10">
    <property type="match status" value="1"/>
</dbReference>
<dbReference type="HAMAP" id="MF_01509">
    <property type="entry name" value="RfcS"/>
    <property type="match status" value="1"/>
</dbReference>
<dbReference type="PATRIC" id="fig|1698259.3.peg.1074"/>
<proteinExistence type="inferred from homology"/>
<keyword evidence="4 7" id="KW-0547">Nucleotide-binding</keyword>
<dbReference type="GO" id="GO:0005663">
    <property type="term" value="C:DNA replication factor C complex"/>
    <property type="evidence" value="ECO:0007669"/>
    <property type="project" value="InterPro"/>
</dbReference>
<organism evidence="9 10">
    <name type="scientific">candidate division MSBL1 archaeon SCGC-AAA259A05</name>
    <dbReference type="NCBI Taxonomy" id="1698259"/>
    <lineage>
        <taxon>Archaea</taxon>
        <taxon>Methanobacteriati</taxon>
        <taxon>Methanobacteriota</taxon>
        <taxon>candidate division MSBL1</taxon>
    </lineage>
</organism>
<dbReference type="Gene3D" id="3.40.50.300">
    <property type="entry name" value="P-loop containing nucleotide triphosphate hydrolases"/>
    <property type="match status" value="1"/>
</dbReference>
<dbReference type="SUPFAM" id="SSF48019">
    <property type="entry name" value="post-AAA+ oligomerization domain-like"/>
    <property type="match status" value="1"/>
</dbReference>
<evidence type="ECO:0000256" key="6">
    <source>
        <dbReference type="ARBA" id="ARBA00031749"/>
    </source>
</evidence>
<dbReference type="EMBL" id="LHXJ01000044">
    <property type="protein sequence ID" value="KXA90625.1"/>
    <property type="molecule type" value="Genomic_DNA"/>
</dbReference>
<sequence length="323" mass="36614">MADEHEVWVEKYRPEKLSDIVGQNNIVERLETFVKKESLPHLLFAGPPGNGKTTAALSIARELFGEGWRQNFLELNASDERGIDTVRTRIKDYARTRPVGDVPYKLIYLDESDALTSQAQHALRRTMEMYAETCRFILACNYSSKIIEPIQSRCAVFRFRRLAEEDIAEVLKRIADEENLDLKDGGIDAIIYVSEGDMRRAINVLQAASALEGEIDENVIYEVSATASPGEVRKMMESALEGDFEKSRKKLTDLLIDQGLAGDDVLQQIHREIFDLDIPEPMKVKLIDRVGEFDFRLVEGANDRIQLEAALAHLARLGNRMRS</sequence>
<dbReference type="InterPro" id="IPR003593">
    <property type="entry name" value="AAA+_ATPase"/>
</dbReference>
<dbReference type="InterPro" id="IPR050238">
    <property type="entry name" value="DNA_Rep/Repair_Clamp_Loader"/>
</dbReference>
<evidence type="ECO:0000313" key="10">
    <source>
        <dbReference type="Proteomes" id="UP000070163"/>
    </source>
</evidence>
<dbReference type="AlphaFoldDB" id="A0A133U8V6"/>
<protein>
    <recommendedName>
        <fullName evidence="2 7">Replication factor C small subunit</fullName>
        <shortName evidence="7">RFC small subunit</shortName>
    </recommendedName>
    <alternativeName>
        <fullName evidence="6 7">Clamp loader small subunit</fullName>
    </alternativeName>
</protein>
<dbReference type="CDD" id="cd00009">
    <property type="entry name" value="AAA"/>
    <property type="match status" value="1"/>
</dbReference>
<evidence type="ECO:0000256" key="7">
    <source>
        <dbReference type="HAMAP-Rule" id="MF_01509"/>
    </source>
</evidence>
<evidence type="ECO:0000256" key="3">
    <source>
        <dbReference type="ARBA" id="ARBA00022705"/>
    </source>
</evidence>
<dbReference type="InterPro" id="IPR008921">
    <property type="entry name" value="DNA_pol3_clamp-load_cplx_C"/>
</dbReference>
<evidence type="ECO:0000313" key="9">
    <source>
        <dbReference type="EMBL" id="KXA90625.1"/>
    </source>
</evidence>
<evidence type="ECO:0000256" key="1">
    <source>
        <dbReference type="ARBA" id="ARBA00009668"/>
    </source>
</evidence>
<comment type="function">
    <text evidence="7">Part of the RFC clamp loader complex which loads the PCNA sliding clamp onto DNA.</text>
</comment>
<dbReference type="CDD" id="cd18140">
    <property type="entry name" value="HLD_clamp_RFC"/>
    <property type="match status" value="1"/>
</dbReference>
<dbReference type="GO" id="GO:0005524">
    <property type="term" value="F:ATP binding"/>
    <property type="evidence" value="ECO:0007669"/>
    <property type="project" value="UniProtKB-UniRule"/>
</dbReference>
<keyword evidence="10" id="KW-1185">Reference proteome</keyword>
<dbReference type="PANTHER" id="PTHR11669">
    <property type="entry name" value="REPLICATION FACTOR C / DNA POLYMERASE III GAMMA-TAU SUBUNIT"/>
    <property type="match status" value="1"/>
</dbReference>
<evidence type="ECO:0000256" key="5">
    <source>
        <dbReference type="ARBA" id="ARBA00022840"/>
    </source>
</evidence>
<comment type="subunit">
    <text evidence="7">Heteromultimer composed of small subunits (RfcS) and large subunits (RfcL).</text>
</comment>
<dbReference type="InterPro" id="IPR047854">
    <property type="entry name" value="RFC_lid"/>
</dbReference>
<reference evidence="9 10" key="1">
    <citation type="journal article" date="2016" name="Sci. Rep.">
        <title>Metabolic traits of an uncultured archaeal lineage -MSBL1- from brine pools of the Red Sea.</title>
        <authorList>
            <person name="Mwirichia R."/>
            <person name="Alam I."/>
            <person name="Rashid M."/>
            <person name="Vinu M."/>
            <person name="Ba-Alawi W."/>
            <person name="Anthony Kamau A."/>
            <person name="Kamanda Ngugi D."/>
            <person name="Goker M."/>
            <person name="Klenk H.P."/>
            <person name="Bajic V."/>
            <person name="Stingl U."/>
        </authorList>
    </citation>
    <scope>NUCLEOTIDE SEQUENCE [LARGE SCALE GENOMIC DNA]</scope>
    <source>
        <strain evidence="9">SCGC-AAA259A05</strain>
    </source>
</reference>
<dbReference type="Proteomes" id="UP000070163">
    <property type="component" value="Unassembled WGS sequence"/>
</dbReference>
<evidence type="ECO:0000259" key="8">
    <source>
        <dbReference type="SMART" id="SM00382"/>
    </source>
</evidence>
<dbReference type="Pfam" id="PF08542">
    <property type="entry name" value="Rep_fac_C"/>
    <property type="match status" value="1"/>
</dbReference>
<dbReference type="GO" id="GO:0003689">
    <property type="term" value="F:DNA clamp loader activity"/>
    <property type="evidence" value="ECO:0007669"/>
    <property type="project" value="UniProtKB-UniRule"/>
</dbReference>
<dbReference type="Pfam" id="PF00004">
    <property type="entry name" value="AAA"/>
    <property type="match status" value="1"/>
</dbReference>